<feature type="transmembrane region" description="Helical" evidence="10">
    <location>
        <begin position="433"/>
        <end position="455"/>
    </location>
</feature>
<keyword evidence="7 10" id="KW-0256">Endoplasmic reticulum</keyword>
<dbReference type="PANTHER" id="PTHR12413">
    <property type="entry name" value="DOLICHYL GLYCOSYLTRANSFERASE"/>
    <property type="match status" value="1"/>
</dbReference>
<keyword evidence="4 10" id="KW-0328">Glycosyltransferase</keyword>
<reference evidence="11" key="1">
    <citation type="submission" date="2018-10" db="EMBL/GenBank/DDBJ databases">
        <title>Transcriptome assembly of Aceria tosichella (Wheat curl mite) Type 2.</title>
        <authorList>
            <person name="Scully E.D."/>
            <person name="Geib S.M."/>
            <person name="Palmer N.A."/>
            <person name="Gupta A.K."/>
            <person name="Sarath G."/>
            <person name="Tatineni S."/>
        </authorList>
    </citation>
    <scope>NUCLEOTIDE SEQUENCE</scope>
    <source>
        <strain evidence="11">LincolnNE</strain>
    </source>
</reference>
<feature type="transmembrane region" description="Helical" evidence="10">
    <location>
        <begin position="398"/>
        <end position="421"/>
    </location>
</feature>
<feature type="transmembrane region" description="Helical" evidence="10">
    <location>
        <begin position="154"/>
        <end position="172"/>
    </location>
</feature>
<proteinExistence type="inferred from homology"/>
<protein>
    <recommendedName>
        <fullName evidence="10">Alpha-1,3-glucosyltransferase</fullName>
        <ecNumber evidence="10">2.4.1.-</ecNumber>
    </recommendedName>
</protein>
<accession>A0A6G1SPC8</accession>
<evidence type="ECO:0000313" key="11">
    <source>
        <dbReference type="EMBL" id="MDE52384.1"/>
    </source>
</evidence>
<evidence type="ECO:0000256" key="10">
    <source>
        <dbReference type="RuleBase" id="RU363110"/>
    </source>
</evidence>
<keyword evidence="5 10" id="KW-0808">Transferase</keyword>
<feature type="transmembrane region" description="Helical" evidence="10">
    <location>
        <begin position="184"/>
        <end position="208"/>
    </location>
</feature>
<evidence type="ECO:0000256" key="7">
    <source>
        <dbReference type="ARBA" id="ARBA00022824"/>
    </source>
</evidence>
<name>A0A6G1SPC8_9ACAR</name>
<comment type="pathway">
    <text evidence="2 10">Protein modification; protein glycosylation.</text>
</comment>
<evidence type="ECO:0000256" key="5">
    <source>
        <dbReference type="ARBA" id="ARBA00022679"/>
    </source>
</evidence>
<dbReference type="GO" id="GO:0005789">
    <property type="term" value="C:endoplasmic reticulum membrane"/>
    <property type="evidence" value="ECO:0007669"/>
    <property type="project" value="UniProtKB-SubCell"/>
</dbReference>
<keyword evidence="8 10" id="KW-1133">Transmembrane helix</keyword>
<dbReference type="GO" id="GO:0042281">
    <property type="term" value="F:dolichyl pyrophosphate Man9GlcNAc2 alpha-1,3-glucosyltransferase activity"/>
    <property type="evidence" value="ECO:0007669"/>
    <property type="project" value="TreeGrafter"/>
</dbReference>
<evidence type="ECO:0000256" key="9">
    <source>
        <dbReference type="ARBA" id="ARBA00023136"/>
    </source>
</evidence>
<comment type="similarity">
    <text evidence="3 10">Belongs to the ALG6/ALG8 glucosyltransferase family.</text>
</comment>
<feature type="transmembrane region" description="Helical" evidence="10">
    <location>
        <begin position="6"/>
        <end position="22"/>
    </location>
</feature>
<feature type="transmembrane region" description="Helical" evidence="10">
    <location>
        <begin position="308"/>
        <end position="329"/>
    </location>
</feature>
<feature type="transmembrane region" description="Helical" evidence="10">
    <location>
        <begin position="242"/>
        <end position="262"/>
    </location>
</feature>
<dbReference type="EMBL" id="GGYP01007613">
    <property type="protein sequence ID" value="MDE52384.1"/>
    <property type="molecule type" value="Transcribed_RNA"/>
</dbReference>
<gene>
    <name evidence="11" type="primary">Alg6</name>
    <name evidence="11" type="ORF">g.10460</name>
</gene>
<feature type="transmembrane region" description="Helical" evidence="10">
    <location>
        <begin position="336"/>
        <end position="354"/>
    </location>
</feature>
<dbReference type="InterPro" id="IPR004856">
    <property type="entry name" value="Glyco_trans_ALG6/ALG8"/>
</dbReference>
<evidence type="ECO:0000256" key="6">
    <source>
        <dbReference type="ARBA" id="ARBA00022692"/>
    </source>
</evidence>
<evidence type="ECO:0000256" key="3">
    <source>
        <dbReference type="ARBA" id="ARBA00008715"/>
    </source>
</evidence>
<keyword evidence="6 10" id="KW-0812">Transmembrane</keyword>
<evidence type="ECO:0000256" key="8">
    <source>
        <dbReference type="ARBA" id="ARBA00022989"/>
    </source>
</evidence>
<dbReference type="UniPathway" id="UPA00378"/>
<dbReference type="PANTHER" id="PTHR12413:SF1">
    <property type="entry name" value="DOLICHYL PYROPHOSPHATE MAN9GLCNAC2 ALPHA-1,3-GLUCOSYLTRANSFERASE"/>
    <property type="match status" value="1"/>
</dbReference>
<dbReference type="EC" id="2.4.1.-" evidence="10"/>
<feature type="transmembrane region" description="Helical" evidence="10">
    <location>
        <begin position="112"/>
        <end position="134"/>
    </location>
</feature>
<evidence type="ECO:0000256" key="1">
    <source>
        <dbReference type="ARBA" id="ARBA00004477"/>
    </source>
</evidence>
<organism evidence="11">
    <name type="scientific">Aceria tosichella</name>
    <name type="common">wheat curl mite</name>
    <dbReference type="NCBI Taxonomy" id="561515"/>
    <lineage>
        <taxon>Eukaryota</taxon>
        <taxon>Metazoa</taxon>
        <taxon>Ecdysozoa</taxon>
        <taxon>Arthropoda</taxon>
        <taxon>Chelicerata</taxon>
        <taxon>Arachnida</taxon>
        <taxon>Acari</taxon>
        <taxon>Acariformes</taxon>
        <taxon>Trombidiformes</taxon>
        <taxon>Prostigmata</taxon>
        <taxon>Eupodina</taxon>
        <taxon>Eriophyoidea</taxon>
        <taxon>Eriophyidae</taxon>
        <taxon>Eriophyinae</taxon>
        <taxon>Aceriini</taxon>
        <taxon>Aceria</taxon>
    </lineage>
</organism>
<keyword evidence="9 10" id="KW-0472">Membrane</keyword>
<comment type="subcellular location">
    <subcellularLocation>
        <location evidence="1 10">Endoplasmic reticulum membrane</location>
        <topology evidence="1 10">Multi-pass membrane protein</topology>
    </subcellularLocation>
</comment>
<feature type="transmembrane region" description="Helical" evidence="10">
    <location>
        <begin position="467"/>
        <end position="486"/>
    </location>
</feature>
<evidence type="ECO:0000256" key="4">
    <source>
        <dbReference type="ARBA" id="ARBA00022676"/>
    </source>
</evidence>
<dbReference type="Pfam" id="PF03155">
    <property type="entry name" value="Alg6_Alg8"/>
    <property type="match status" value="1"/>
</dbReference>
<sequence>MSSARALPVGLVSVAILIRWLVAQYPYSGYQKPPMYGDYEAQRHWMEITTNLPVRDWYKNTKDNDLLYWGLDYPPLTAYHMYILGRASNKFYNSSWTELRKSRGLESYDHKIFMRSTVLLSELLIYFPAVIYYFYYTQPIQYKSPPTSVHRHNIAIYCSLVLLYPAQILIDHGHFQYNSVFMGLVLWAIIFMIKGCQLSSAVAFTLALGYKQMSLYYALPFFWYIASTNLRKRPLWKGFFQIIIVGLTVLGVFAALFAPYLYSLQATLQVVQRIFPFNRGLFEDKVANFWFSLSIFYKFKNFYSLDKLLQASTGLTLMCSLPAGLHLLFRPTIRTFKYALVTTSMGFFLFSFQVHEKTILVPALPLLLLCREHPMAANWFVIVSTFSLQPLLMRDGQLVPYLVLMIMFTLMSLETFSGLITLSPQRIFTFNNLVIVTYLTSILTCFILSVAAIFVPPPTRYPYIHPTINALFSCGQFIGFLLFFYYKQFRSDSSQNVAIDRNYLLKKTN</sequence>
<evidence type="ECO:0000256" key="2">
    <source>
        <dbReference type="ARBA" id="ARBA00004922"/>
    </source>
</evidence>
<dbReference type="AlphaFoldDB" id="A0A6G1SPC8"/>